<evidence type="ECO:0000256" key="1">
    <source>
        <dbReference type="SAM" id="MobiDB-lite"/>
    </source>
</evidence>
<dbReference type="EMBL" id="PDNW01000013">
    <property type="protein sequence ID" value="PLC49113.1"/>
    <property type="molecule type" value="Genomic_DNA"/>
</dbReference>
<dbReference type="Pfam" id="PF06884">
    <property type="entry name" value="DUF1264"/>
    <property type="match status" value="1"/>
</dbReference>
<protein>
    <submittedName>
        <fullName evidence="2">Outer membrane or secreted lipoprotein</fullName>
    </submittedName>
</protein>
<dbReference type="InterPro" id="IPR010686">
    <property type="entry name" value="OBAP-like"/>
</dbReference>
<accession>A0A2N4U282</accession>
<proteinExistence type="predicted"/>
<evidence type="ECO:0000313" key="2">
    <source>
        <dbReference type="EMBL" id="PLC49113.1"/>
    </source>
</evidence>
<keyword evidence="3" id="KW-1185">Reference proteome</keyword>
<reference evidence="2 3" key="1">
    <citation type="submission" date="2017-10" db="EMBL/GenBank/DDBJ databases">
        <title>Two draft genome sequences of Pusillimonas sp. strains isolated from a nitrate- and radionuclide-contaminated groundwater in Russia.</title>
        <authorList>
            <person name="Grouzdev D.S."/>
            <person name="Tourova T.P."/>
            <person name="Goeva M.A."/>
            <person name="Babich T.L."/>
            <person name="Sokolova D.S."/>
            <person name="Abdullin R."/>
            <person name="Poltaraus A.B."/>
            <person name="Toshchakov S.V."/>
            <person name="Nazina T.N."/>
        </authorList>
    </citation>
    <scope>NUCLEOTIDE SEQUENCE [LARGE SCALE GENOMIC DNA]</scope>
    <source>
        <strain evidence="2 3">JR1/69-3-13</strain>
    </source>
</reference>
<gene>
    <name evidence="2" type="ORF">CR159_15015</name>
</gene>
<dbReference type="OrthoDB" id="254168at2"/>
<dbReference type="Proteomes" id="UP000234190">
    <property type="component" value="Unassembled WGS sequence"/>
</dbReference>
<evidence type="ECO:0000313" key="3">
    <source>
        <dbReference type="Proteomes" id="UP000234190"/>
    </source>
</evidence>
<comment type="caution">
    <text evidence="2">The sequence shown here is derived from an EMBL/GenBank/DDBJ whole genome shotgun (WGS) entry which is preliminary data.</text>
</comment>
<feature type="region of interest" description="Disordered" evidence="1">
    <location>
        <begin position="228"/>
        <end position="253"/>
    </location>
</feature>
<keyword evidence="2" id="KW-0449">Lipoprotein</keyword>
<name>A0A2N4U282_9BURK</name>
<dbReference type="AlphaFoldDB" id="A0A2N4U282"/>
<sequence length="253" mass="27919">MAVTTLIGFAIFTTAVAQTVDKAVPPGSDETAKTKLLEAGAKVLQGNQPLDSMDVYLVGFHPMKDDPEHQMEAHHFCNQVNQDFAQCVLFDGNEAGSNLNGVEYIISQSLFDELPDDEKKYWHPHNGEILSGQLIAPGIPDVAEKQLMKDKMNSYGKTWHFWQSAAFGMTADKLPLGEPMLAWSFNRDGEAIQALIEQRDQRLGVRTDETRDKRRDLVELAKPQSGVDALKDAFSHPTSAIPGVTDQDHGTSP</sequence>
<dbReference type="PANTHER" id="PTHR31360">
    <property type="match status" value="1"/>
</dbReference>
<organism evidence="2 3">
    <name type="scientific">Pollutimonas subterranea</name>
    <dbReference type="NCBI Taxonomy" id="2045210"/>
    <lineage>
        <taxon>Bacteria</taxon>
        <taxon>Pseudomonadati</taxon>
        <taxon>Pseudomonadota</taxon>
        <taxon>Betaproteobacteria</taxon>
        <taxon>Burkholderiales</taxon>
        <taxon>Alcaligenaceae</taxon>
        <taxon>Pollutimonas</taxon>
    </lineage>
</organism>
<dbReference type="PANTHER" id="PTHR31360:SF0">
    <property type="entry name" value="OIL BODY-ASSOCIATED PROTEIN 1B"/>
    <property type="match status" value="1"/>
</dbReference>